<feature type="region of interest" description="Disordered" evidence="1">
    <location>
        <begin position="217"/>
        <end position="237"/>
    </location>
</feature>
<sequence>MAPKRAKASSGPLGPLQKESLQVSASSGEMQVRPQNCTVRQRRPQVQRPQPRRHREKAQRRLMSTTPGTTSSLNLVLIPTWVLLERPEECNPAHTVAARWSARNQRNVEKGQPPSSWLHCLLLQQVHCCFDPEELAASGRGIWEALASDRGGCCWALTAFQKTKLGSPTRITLSPFLGLGVLLIKRACGPRKSWPDWLTPASCTVLLPLTSSPPTGQTTPALGHQLGGPTERKLSQARPRPVWSWGRTVMCIVIL</sequence>
<dbReference type="Proteomes" id="UP000386466">
    <property type="component" value="Unassembled WGS sequence"/>
</dbReference>
<dbReference type="EMBL" id="CAAGRJ010013199">
    <property type="protein sequence ID" value="VFV29744.1"/>
    <property type="molecule type" value="Genomic_DNA"/>
</dbReference>
<proteinExistence type="predicted"/>
<name>A0A485NC03_LYNPA</name>
<evidence type="ECO:0000313" key="2">
    <source>
        <dbReference type="EMBL" id="VFV29744.1"/>
    </source>
</evidence>
<organism evidence="2 3">
    <name type="scientific">Lynx pardinus</name>
    <name type="common">Iberian lynx</name>
    <name type="synonym">Felis pardina</name>
    <dbReference type="NCBI Taxonomy" id="191816"/>
    <lineage>
        <taxon>Eukaryota</taxon>
        <taxon>Metazoa</taxon>
        <taxon>Chordata</taxon>
        <taxon>Craniata</taxon>
        <taxon>Vertebrata</taxon>
        <taxon>Euteleostomi</taxon>
        <taxon>Mammalia</taxon>
        <taxon>Eutheria</taxon>
        <taxon>Laurasiatheria</taxon>
        <taxon>Carnivora</taxon>
        <taxon>Feliformia</taxon>
        <taxon>Felidae</taxon>
        <taxon>Felinae</taxon>
        <taxon>Lynx</taxon>
    </lineage>
</organism>
<keyword evidence="3" id="KW-1185">Reference proteome</keyword>
<feature type="region of interest" description="Disordered" evidence="1">
    <location>
        <begin position="1"/>
        <end position="67"/>
    </location>
</feature>
<feature type="compositionally biased region" description="Polar residues" evidence="1">
    <location>
        <begin position="19"/>
        <end position="38"/>
    </location>
</feature>
<evidence type="ECO:0000256" key="1">
    <source>
        <dbReference type="SAM" id="MobiDB-lite"/>
    </source>
</evidence>
<accession>A0A485NC03</accession>
<dbReference type="AlphaFoldDB" id="A0A485NC03"/>
<feature type="compositionally biased region" description="Basic residues" evidence="1">
    <location>
        <begin position="40"/>
        <end position="60"/>
    </location>
</feature>
<evidence type="ECO:0000313" key="3">
    <source>
        <dbReference type="Proteomes" id="UP000386466"/>
    </source>
</evidence>
<reference evidence="2 3" key="1">
    <citation type="submission" date="2019-01" db="EMBL/GenBank/DDBJ databases">
        <authorList>
            <person name="Alioto T."/>
            <person name="Alioto T."/>
        </authorList>
    </citation>
    <scope>NUCLEOTIDE SEQUENCE [LARGE SCALE GENOMIC DNA]</scope>
</reference>
<protein>
    <submittedName>
        <fullName evidence="2">Uncharacterized protein</fullName>
    </submittedName>
</protein>
<gene>
    <name evidence="2" type="ORF">LYPA_23C000028</name>
</gene>